<protein>
    <recommendedName>
        <fullName evidence="3">Myb/SANT-like domain-containing protein</fullName>
    </recommendedName>
</protein>
<accession>A0A0L6UJV7</accession>
<sequence length="177" mass="20396">MFDSETPHNCLLVNNHHNPIISQLLNIQVDIAAIILNEHYLNLNERLLMKKILLKIPPVIKKLYGREPWKTSELKNQYPDVHIDANKCKSKLSQSFKKLHDAFFSCWEASGFGWDKDRCKLSASGEVLTQFLVVITSAGLNIPESAISGVERFVHYLWNYSNRQEISEHWARTSFDG</sequence>
<dbReference type="AlphaFoldDB" id="A0A0L6UJV7"/>
<comment type="caution">
    <text evidence="1">The sequence shown here is derived from an EMBL/GenBank/DDBJ whole genome shotgun (WGS) entry which is preliminary data.</text>
</comment>
<reference evidence="1 2" key="1">
    <citation type="submission" date="2015-08" db="EMBL/GenBank/DDBJ databases">
        <title>Next Generation Sequencing and Analysis of the Genome of Puccinia sorghi L Schw, the Causal Agent of Maize Common Rust.</title>
        <authorList>
            <person name="Rochi L."/>
            <person name="Burguener G."/>
            <person name="Darino M."/>
            <person name="Turjanski A."/>
            <person name="Kreff E."/>
            <person name="Dieguez M.J."/>
            <person name="Sacco F."/>
        </authorList>
    </citation>
    <scope>NUCLEOTIDE SEQUENCE [LARGE SCALE GENOMIC DNA]</scope>
    <source>
        <strain evidence="1 2">RO10H11247</strain>
    </source>
</reference>
<evidence type="ECO:0000313" key="2">
    <source>
        <dbReference type="Proteomes" id="UP000037035"/>
    </source>
</evidence>
<dbReference type="VEuPathDB" id="FungiDB:VP01_5391g1"/>
<organism evidence="1 2">
    <name type="scientific">Puccinia sorghi</name>
    <dbReference type="NCBI Taxonomy" id="27349"/>
    <lineage>
        <taxon>Eukaryota</taxon>
        <taxon>Fungi</taxon>
        <taxon>Dikarya</taxon>
        <taxon>Basidiomycota</taxon>
        <taxon>Pucciniomycotina</taxon>
        <taxon>Pucciniomycetes</taxon>
        <taxon>Pucciniales</taxon>
        <taxon>Pucciniaceae</taxon>
        <taxon>Puccinia</taxon>
    </lineage>
</organism>
<evidence type="ECO:0000313" key="1">
    <source>
        <dbReference type="EMBL" id="KNZ48819.1"/>
    </source>
</evidence>
<proteinExistence type="predicted"/>
<dbReference type="Proteomes" id="UP000037035">
    <property type="component" value="Unassembled WGS sequence"/>
</dbReference>
<dbReference type="EMBL" id="LAVV01010599">
    <property type="protein sequence ID" value="KNZ48819.1"/>
    <property type="molecule type" value="Genomic_DNA"/>
</dbReference>
<keyword evidence="2" id="KW-1185">Reference proteome</keyword>
<evidence type="ECO:0008006" key="3">
    <source>
        <dbReference type="Google" id="ProtNLM"/>
    </source>
</evidence>
<name>A0A0L6UJV7_9BASI</name>
<gene>
    <name evidence="1" type="ORF">VP01_5391g1</name>
</gene>